<dbReference type="EMBL" id="CCKQ01003307">
    <property type="protein sequence ID" value="CDW74430.1"/>
    <property type="molecule type" value="Genomic_DNA"/>
</dbReference>
<organism evidence="2 3">
    <name type="scientific">Stylonychia lemnae</name>
    <name type="common">Ciliate</name>
    <dbReference type="NCBI Taxonomy" id="5949"/>
    <lineage>
        <taxon>Eukaryota</taxon>
        <taxon>Sar</taxon>
        <taxon>Alveolata</taxon>
        <taxon>Ciliophora</taxon>
        <taxon>Intramacronucleata</taxon>
        <taxon>Spirotrichea</taxon>
        <taxon>Stichotrichia</taxon>
        <taxon>Sporadotrichida</taxon>
        <taxon>Oxytrichidae</taxon>
        <taxon>Stylonychinae</taxon>
        <taxon>Stylonychia</taxon>
    </lineage>
</organism>
<name>A0A077ZX19_STYLE</name>
<sequence length="1065" mass="123101">MLQQQQQQMLYQQPQLIKPPTQLIHEQSEKTSIDVNQNKYPVPLPKSKHKKKRVRNNQKEQMTLPQINVHGRDWNDGFTNQHIPDYKVYEDKYCQGYIGILKKKKRYNQYMHAILKPGGIRPQRRQPFEGGHQQSMYSDGSPGKSKQRSGSQSGSQVVMNRGLQNVVQSIPNQQVSRPQRLRVAVSQNRGHVIQNQDQEINEDAQNFFQAQLQSLWNRYQIPNWHRIKFIESLQSQNPKIVVPIVQKEIEDFTKEQSLVQIAAQLQNLRLLSIHVVERIGKWRDQLRYLALLSNTNKVSKHKLKQNIPQPYLTKDNLNYLIKMRNDTSHFQQLPIARYFNFKEGVSSDPFLFACSLQQRSQLAAGSGISAIEELITMERGELRNAISSQNVRLVQMVNSDKKAKNASQTEEKENNGGISLNNHNPDYQNPSDKNRVLSNNHQTQSNNNISNPILSDHQNQRSLQHDQIAKKIQFNNEQQYQSLDQNNQNDEPVLHSLRSLQPKKEEQTPIKQQPSIQTNEQKVQETPRSQKNEVQAVSKAYQLPQSDESEEEVIELPKEIEIALKPLGLHERDFPSFLQNYLLQIDSRLQQSFYDYELLLQKQNNGYERHYIKITSSDSDDVLGLAIFNVDYTAQNEFRGFIRHLSTKDFSLLEKATQQVMDFIWKNVDCNNVRIEIYHMKDEATGKFQADPDVKNPFTKCGFKWKTLSNDPNTGKRAQVMQANRTANVSSFDANLRNIKSGLEPLTVKASTVMVLEKKEEDEDDYDGDFQEQSDICLISCTIGALKHYKEDKKLESKYSDNNPRIKDEGLSKLVSLADSLPKESQFPAQRSIVSDNLDEIQKMLKSQGIDVDSYLKGDTYLASILSLVCRFPPFDLITHNGYYYQRIKSEQIMRVSYKNKSTNKQQGQDLVIIPTDDEKLKVIIIPKSVISEGTENLSLEIQNILKNCEISQLKTEEVLIPSFKLEIRQEYQEIVKFNIDSDYQVQSCHNVIQIETSKGKYQNEGLKFDINPIKQYLIDSPFIFGNLYLYQDFLALSDAEMEEQIDNLPLLIASVGVNNWIKQK</sequence>
<dbReference type="InParanoid" id="A0A077ZX19"/>
<dbReference type="Proteomes" id="UP000039865">
    <property type="component" value="Unassembled WGS sequence"/>
</dbReference>
<proteinExistence type="predicted"/>
<evidence type="ECO:0000313" key="2">
    <source>
        <dbReference type="EMBL" id="CDW74430.1"/>
    </source>
</evidence>
<feature type="compositionally biased region" description="Polar residues" evidence="1">
    <location>
        <begin position="509"/>
        <end position="521"/>
    </location>
</feature>
<feature type="compositionally biased region" description="Basic residues" evidence="1">
    <location>
        <begin position="46"/>
        <end position="56"/>
    </location>
</feature>
<feature type="compositionally biased region" description="Polar residues" evidence="1">
    <location>
        <begin position="416"/>
        <end position="454"/>
    </location>
</feature>
<feature type="compositionally biased region" description="Basic and acidic residues" evidence="1">
    <location>
        <begin position="522"/>
        <end position="531"/>
    </location>
</feature>
<feature type="compositionally biased region" description="Basic and acidic residues" evidence="1">
    <location>
        <begin position="399"/>
        <end position="414"/>
    </location>
</feature>
<protein>
    <submittedName>
        <fullName evidence="2">Uncharacterized protein</fullName>
    </submittedName>
</protein>
<dbReference type="OrthoDB" id="313583at2759"/>
<feature type="region of interest" description="Disordered" evidence="1">
    <location>
        <begin position="37"/>
        <end position="57"/>
    </location>
</feature>
<feature type="region of interest" description="Disordered" evidence="1">
    <location>
        <begin position="502"/>
        <end position="533"/>
    </location>
</feature>
<feature type="region of interest" description="Disordered" evidence="1">
    <location>
        <begin position="116"/>
        <end position="156"/>
    </location>
</feature>
<feature type="compositionally biased region" description="Low complexity" evidence="1">
    <location>
        <begin position="140"/>
        <end position="156"/>
    </location>
</feature>
<keyword evidence="3" id="KW-1185">Reference proteome</keyword>
<evidence type="ECO:0000256" key="1">
    <source>
        <dbReference type="SAM" id="MobiDB-lite"/>
    </source>
</evidence>
<feature type="region of interest" description="Disordered" evidence="1">
    <location>
        <begin position="398"/>
        <end position="454"/>
    </location>
</feature>
<dbReference type="AlphaFoldDB" id="A0A077ZX19"/>
<reference evidence="2 3" key="1">
    <citation type="submission" date="2014-06" db="EMBL/GenBank/DDBJ databases">
        <authorList>
            <person name="Swart Estienne"/>
        </authorList>
    </citation>
    <scope>NUCLEOTIDE SEQUENCE [LARGE SCALE GENOMIC DNA]</scope>
    <source>
        <strain evidence="2 3">130c</strain>
    </source>
</reference>
<accession>A0A077ZX19</accession>
<evidence type="ECO:0000313" key="3">
    <source>
        <dbReference type="Proteomes" id="UP000039865"/>
    </source>
</evidence>
<gene>
    <name evidence="2" type="primary">Contig12074.g12910</name>
    <name evidence="2" type="ORF">STYLEM_3409</name>
</gene>